<evidence type="ECO:0000313" key="5">
    <source>
        <dbReference type="Proteomes" id="UP000242957"/>
    </source>
</evidence>
<keyword evidence="1" id="KW-0597">Phosphoprotein</keyword>
<gene>
    <name evidence="4" type="ORF">SAMN05216193_116106</name>
</gene>
<keyword evidence="5" id="KW-1185">Reference proteome</keyword>
<dbReference type="SUPFAM" id="SSF52172">
    <property type="entry name" value="CheY-like"/>
    <property type="match status" value="1"/>
</dbReference>
<evidence type="ECO:0000259" key="3">
    <source>
        <dbReference type="PROSITE" id="PS51832"/>
    </source>
</evidence>
<dbReference type="STRING" id="198616.SAMN05216193_116106"/>
<dbReference type="SUPFAM" id="SSF109604">
    <property type="entry name" value="HD-domain/PDEase-like"/>
    <property type="match status" value="1"/>
</dbReference>
<feature type="modified residue" description="4-aspartylphosphate" evidence="1">
    <location>
        <position position="61"/>
    </location>
</feature>
<name>A0A1H0MS03_9PSED</name>
<accession>A0A1H0MS03</accession>
<dbReference type="SMART" id="SM00471">
    <property type="entry name" value="HDc"/>
    <property type="match status" value="1"/>
</dbReference>
<dbReference type="AlphaFoldDB" id="A0A1H0MS03"/>
<dbReference type="InterPro" id="IPR011006">
    <property type="entry name" value="CheY-like_superfamily"/>
</dbReference>
<dbReference type="OrthoDB" id="9802066at2"/>
<evidence type="ECO:0000313" key="4">
    <source>
        <dbReference type="EMBL" id="SDO83124.1"/>
    </source>
</evidence>
<dbReference type="Pfam" id="PF00072">
    <property type="entry name" value="Response_reg"/>
    <property type="match status" value="1"/>
</dbReference>
<sequence>MESILDRSEQEVILVVDDQPGILVATSELLRQRYRVETVGSGGEALLRAAMDPQPDLILLDILMPGMDGYEVCRQLKADPRTCDIPVIFLTGMASLEDEQKGLDLGAVDFLLKPVSPPVALARVRTHLALKANADFLRDKSEYLELEVRRRARELQAIQDAILEAMATLCDLRDRPHSRHLLRVEHYMRLLAGALARNEEYAGELSVENIELMARSAMLHDIGNAAVPDRILLNPGHLDEADWLIMRNHTRVGRDALEAAERKLGYPAEFLRYAKEIAYSHHERWDGAGFPEGLAGERIPLAARLLAVVDTYEDFTSRRVYHTPLPPAEAAQHILAGSGSHFDPQVVEAFAEVAAGFARIAERYADDDQVLELELQRLEEAVAENIELEPPQG</sequence>
<dbReference type="Pfam" id="PF13487">
    <property type="entry name" value="HD_5"/>
    <property type="match status" value="1"/>
</dbReference>
<evidence type="ECO:0000256" key="1">
    <source>
        <dbReference type="PROSITE-ProRule" id="PRU00169"/>
    </source>
</evidence>
<dbReference type="InterPro" id="IPR001789">
    <property type="entry name" value="Sig_transdc_resp-reg_receiver"/>
</dbReference>
<dbReference type="InterPro" id="IPR037522">
    <property type="entry name" value="HD_GYP_dom"/>
</dbReference>
<dbReference type="Gene3D" id="1.10.3210.10">
    <property type="entry name" value="Hypothetical protein af1432"/>
    <property type="match status" value="1"/>
</dbReference>
<dbReference type="EMBL" id="FNIJ01000016">
    <property type="protein sequence ID" value="SDO83124.1"/>
    <property type="molecule type" value="Genomic_DNA"/>
</dbReference>
<feature type="domain" description="Response regulatory" evidence="2">
    <location>
        <begin position="12"/>
        <end position="128"/>
    </location>
</feature>
<dbReference type="GO" id="GO:0008081">
    <property type="term" value="F:phosphoric diester hydrolase activity"/>
    <property type="evidence" value="ECO:0007669"/>
    <property type="project" value="UniProtKB-ARBA"/>
</dbReference>
<protein>
    <submittedName>
        <fullName evidence="4">Putative two-component system response regulator</fullName>
    </submittedName>
</protein>
<dbReference type="Gene3D" id="3.40.50.2300">
    <property type="match status" value="1"/>
</dbReference>
<dbReference type="PANTHER" id="PTHR45228">
    <property type="entry name" value="CYCLIC DI-GMP PHOSPHODIESTERASE TM_0186-RELATED"/>
    <property type="match status" value="1"/>
</dbReference>
<dbReference type="GO" id="GO:0000160">
    <property type="term" value="P:phosphorelay signal transduction system"/>
    <property type="evidence" value="ECO:0007669"/>
    <property type="project" value="InterPro"/>
</dbReference>
<dbReference type="PROSITE" id="PS50110">
    <property type="entry name" value="RESPONSE_REGULATORY"/>
    <property type="match status" value="1"/>
</dbReference>
<dbReference type="RefSeq" id="WP_084313456.1">
    <property type="nucleotide sequence ID" value="NZ_FNIJ01000016.1"/>
</dbReference>
<dbReference type="Proteomes" id="UP000242957">
    <property type="component" value="Unassembled WGS sequence"/>
</dbReference>
<evidence type="ECO:0000259" key="2">
    <source>
        <dbReference type="PROSITE" id="PS50110"/>
    </source>
</evidence>
<feature type="domain" description="HD-GYP" evidence="3">
    <location>
        <begin position="155"/>
        <end position="366"/>
    </location>
</feature>
<dbReference type="InterPro" id="IPR052020">
    <property type="entry name" value="Cyclic_di-GMP/3'3'-cGAMP_PDE"/>
</dbReference>
<dbReference type="SMART" id="SM00448">
    <property type="entry name" value="REC"/>
    <property type="match status" value="1"/>
</dbReference>
<dbReference type="CDD" id="cd00077">
    <property type="entry name" value="HDc"/>
    <property type="match status" value="1"/>
</dbReference>
<proteinExistence type="predicted"/>
<dbReference type="PROSITE" id="PS51832">
    <property type="entry name" value="HD_GYP"/>
    <property type="match status" value="1"/>
</dbReference>
<organism evidence="4 5">
    <name type="scientific">Pseudomonas jinjuensis</name>
    <dbReference type="NCBI Taxonomy" id="198616"/>
    <lineage>
        <taxon>Bacteria</taxon>
        <taxon>Pseudomonadati</taxon>
        <taxon>Pseudomonadota</taxon>
        <taxon>Gammaproteobacteria</taxon>
        <taxon>Pseudomonadales</taxon>
        <taxon>Pseudomonadaceae</taxon>
        <taxon>Pseudomonas</taxon>
    </lineage>
</organism>
<dbReference type="PANTHER" id="PTHR45228:SF5">
    <property type="entry name" value="CYCLIC DI-GMP PHOSPHODIESTERASE VC_1348-RELATED"/>
    <property type="match status" value="1"/>
</dbReference>
<reference evidence="5" key="1">
    <citation type="submission" date="2016-10" db="EMBL/GenBank/DDBJ databases">
        <authorList>
            <person name="Varghese N."/>
            <person name="Submissions S."/>
        </authorList>
    </citation>
    <scope>NUCLEOTIDE SEQUENCE [LARGE SCALE GENOMIC DNA]</scope>
    <source>
        <strain evidence="5">JCM 21621</strain>
    </source>
</reference>
<dbReference type="InterPro" id="IPR003607">
    <property type="entry name" value="HD/PDEase_dom"/>
</dbReference>